<dbReference type="Pfam" id="PF12937">
    <property type="entry name" value="F-box-like"/>
    <property type="match status" value="1"/>
</dbReference>
<dbReference type="EMBL" id="MCFA01000282">
    <property type="protein sequence ID" value="ORX95305.1"/>
    <property type="molecule type" value="Genomic_DNA"/>
</dbReference>
<evidence type="ECO:0000313" key="2">
    <source>
        <dbReference type="EMBL" id="ORX95305.1"/>
    </source>
</evidence>
<accession>A0A1Y1YBL5</accession>
<gene>
    <name evidence="2" type="ORF">BCR34DRAFT_607986</name>
</gene>
<keyword evidence="3" id="KW-1185">Reference proteome</keyword>
<evidence type="ECO:0000313" key="3">
    <source>
        <dbReference type="Proteomes" id="UP000193144"/>
    </source>
</evidence>
<reference evidence="2 3" key="1">
    <citation type="submission" date="2016-07" db="EMBL/GenBank/DDBJ databases">
        <title>Pervasive Adenine N6-methylation of Active Genes in Fungi.</title>
        <authorList>
            <consortium name="DOE Joint Genome Institute"/>
            <person name="Mondo S.J."/>
            <person name="Dannebaum R.O."/>
            <person name="Kuo R.C."/>
            <person name="Labutti K."/>
            <person name="Haridas S."/>
            <person name="Kuo A."/>
            <person name="Salamov A."/>
            <person name="Ahrendt S.R."/>
            <person name="Lipzen A."/>
            <person name="Sullivan W."/>
            <person name="Andreopoulos W.B."/>
            <person name="Clum A."/>
            <person name="Lindquist E."/>
            <person name="Daum C."/>
            <person name="Ramamoorthy G.K."/>
            <person name="Gryganskyi A."/>
            <person name="Culley D."/>
            <person name="Magnuson J.K."/>
            <person name="James T.Y."/>
            <person name="O'Malley M.A."/>
            <person name="Stajich J.E."/>
            <person name="Spatafora J.W."/>
            <person name="Visel A."/>
            <person name="Grigoriev I.V."/>
        </authorList>
    </citation>
    <scope>NUCLEOTIDE SEQUENCE [LARGE SCALE GENOMIC DNA]</scope>
    <source>
        <strain evidence="2 3">CBS 115471</strain>
    </source>
</reference>
<dbReference type="Proteomes" id="UP000193144">
    <property type="component" value="Unassembled WGS sequence"/>
</dbReference>
<evidence type="ECO:0000259" key="1">
    <source>
        <dbReference type="Pfam" id="PF12937"/>
    </source>
</evidence>
<organism evidence="2 3">
    <name type="scientific">Clohesyomyces aquaticus</name>
    <dbReference type="NCBI Taxonomy" id="1231657"/>
    <lineage>
        <taxon>Eukaryota</taxon>
        <taxon>Fungi</taxon>
        <taxon>Dikarya</taxon>
        <taxon>Ascomycota</taxon>
        <taxon>Pezizomycotina</taxon>
        <taxon>Dothideomycetes</taxon>
        <taxon>Pleosporomycetidae</taxon>
        <taxon>Pleosporales</taxon>
        <taxon>Lindgomycetaceae</taxon>
        <taxon>Clohesyomyces</taxon>
    </lineage>
</organism>
<proteinExistence type="predicted"/>
<name>A0A1Y1YBL5_9PLEO</name>
<feature type="domain" description="F-box" evidence="1">
    <location>
        <begin position="44"/>
        <end position="98"/>
    </location>
</feature>
<dbReference type="OrthoDB" id="3800724at2759"/>
<sequence length="516" mass="58881">MSSTISADDSSAELQRELLPVLSPQHRALDSPSLLKIQYQSLLMDDLPEEMLNLIVTELSASKDGNRAQDAAALLSLSLVSRRFHRLAEPHLYAHVRINMRTESPLRLKRTLEARPGLTKYVYRLSTKPLEADLDKEYSGGPDVYPYKIAAFTNLVGMLPHLRRLEASQRYAPSVLAKIIRKRHTGPGEEQKSLPFDPFLLKRVDLDAYSYELRELIPILRLPNIETLALFNLGLHEDTTLSPSHHMRWNFTNPAVKDLTISISEAKDSDPIFQCFANVFVSLETLRLHESERKEVFGPRMFRYIITVFANAFRTSLRHFEMLDCGTYEVDDENNLDYNLFDEYWDATAILARSNLGSMKIDLALLSTTAYTDVYFLEAKFGGFELPASLIELYLRDVGRREGVLRYSWFHKYPVGQKIRNTCPGLEKFTMACFRQGDEVSGAELQDYLKEQFEPFGVESRLIVRNLKSIGSPNLLENWPEPKKTESSCDLGLFISRAQLSNHQGVLDGKKGGFRE</sequence>
<protein>
    <recommendedName>
        <fullName evidence="1">F-box domain-containing protein</fullName>
    </recommendedName>
</protein>
<dbReference type="AlphaFoldDB" id="A0A1Y1YBL5"/>
<comment type="caution">
    <text evidence="2">The sequence shown here is derived from an EMBL/GenBank/DDBJ whole genome shotgun (WGS) entry which is preliminary data.</text>
</comment>
<dbReference type="InterPro" id="IPR001810">
    <property type="entry name" value="F-box_dom"/>
</dbReference>